<accession>A0A2J8A1I1</accession>
<protein>
    <recommendedName>
        <fullName evidence="3">Ankyrin repeat domain-containing protein</fullName>
    </recommendedName>
</protein>
<organism evidence="1 2">
    <name type="scientific">Tetrabaena socialis</name>
    <dbReference type="NCBI Taxonomy" id="47790"/>
    <lineage>
        <taxon>Eukaryota</taxon>
        <taxon>Viridiplantae</taxon>
        <taxon>Chlorophyta</taxon>
        <taxon>core chlorophytes</taxon>
        <taxon>Chlorophyceae</taxon>
        <taxon>CS clade</taxon>
        <taxon>Chlamydomonadales</taxon>
        <taxon>Tetrabaenaceae</taxon>
        <taxon>Tetrabaena</taxon>
    </lineage>
</organism>
<name>A0A2J8A1I1_9CHLO</name>
<sequence length="167" mass="18780">MNVRRLFLNVRDWNVESVMEWSTQRNALVAAVRTGNVEIVDRNLAHPAIEKHALREALGAAASAGNVEIVDRILAHPAIDKFKLKNALEAAARAGHVEIVVRILAVIDGYARWRLAAKETLQICDRRGHTELASLIRQELRVAEVRVIYASKLDLPRDIVRKIHSNM</sequence>
<dbReference type="OrthoDB" id="341259at2759"/>
<proteinExistence type="predicted"/>
<evidence type="ECO:0000313" key="2">
    <source>
        <dbReference type="Proteomes" id="UP000236333"/>
    </source>
</evidence>
<gene>
    <name evidence="1" type="ORF">TSOC_007255</name>
</gene>
<evidence type="ECO:0008006" key="3">
    <source>
        <dbReference type="Google" id="ProtNLM"/>
    </source>
</evidence>
<keyword evidence="2" id="KW-1185">Reference proteome</keyword>
<reference evidence="1 2" key="1">
    <citation type="journal article" date="2017" name="Mol. Biol. Evol.">
        <title>The 4-celled Tetrabaena socialis nuclear genome reveals the essential components for genetic control of cell number at the origin of multicellularity in the volvocine lineage.</title>
        <authorList>
            <person name="Featherston J."/>
            <person name="Arakaki Y."/>
            <person name="Hanschen E.R."/>
            <person name="Ferris P.J."/>
            <person name="Michod R.E."/>
            <person name="Olson B.J.S.C."/>
            <person name="Nozaki H."/>
            <person name="Durand P.M."/>
        </authorList>
    </citation>
    <scope>NUCLEOTIDE SEQUENCE [LARGE SCALE GENOMIC DNA]</scope>
    <source>
        <strain evidence="1 2">NIES-571</strain>
    </source>
</reference>
<dbReference type="Proteomes" id="UP000236333">
    <property type="component" value="Unassembled WGS sequence"/>
</dbReference>
<dbReference type="AlphaFoldDB" id="A0A2J8A1I1"/>
<comment type="caution">
    <text evidence="1">The sequence shown here is derived from an EMBL/GenBank/DDBJ whole genome shotgun (WGS) entry which is preliminary data.</text>
</comment>
<dbReference type="EMBL" id="PGGS01000240">
    <property type="protein sequence ID" value="PNH06381.1"/>
    <property type="molecule type" value="Genomic_DNA"/>
</dbReference>
<dbReference type="SUPFAM" id="SSF48403">
    <property type="entry name" value="Ankyrin repeat"/>
    <property type="match status" value="1"/>
</dbReference>
<dbReference type="InterPro" id="IPR002110">
    <property type="entry name" value="Ankyrin_rpt"/>
</dbReference>
<dbReference type="InterPro" id="IPR036770">
    <property type="entry name" value="Ankyrin_rpt-contain_sf"/>
</dbReference>
<dbReference type="Gene3D" id="1.25.40.20">
    <property type="entry name" value="Ankyrin repeat-containing domain"/>
    <property type="match status" value="1"/>
</dbReference>
<evidence type="ECO:0000313" key="1">
    <source>
        <dbReference type="EMBL" id="PNH06381.1"/>
    </source>
</evidence>
<dbReference type="Pfam" id="PF12796">
    <property type="entry name" value="Ank_2"/>
    <property type="match status" value="1"/>
</dbReference>